<reference evidence="3 4" key="1">
    <citation type="submission" date="2019-08" db="EMBL/GenBank/DDBJ databases">
        <title>Archangium and Cystobacter genomes.</title>
        <authorList>
            <person name="Chen I.-C.K."/>
            <person name="Wielgoss S."/>
        </authorList>
    </citation>
    <scope>NUCLEOTIDE SEQUENCE [LARGE SCALE GENOMIC DNA]</scope>
    <source>
        <strain evidence="3 4">Cbm 6</strain>
    </source>
</reference>
<evidence type="ECO:0000313" key="4">
    <source>
        <dbReference type="Proteomes" id="UP001611383"/>
    </source>
</evidence>
<dbReference type="SUPFAM" id="SSF48264">
    <property type="entry name" value="Cytochrome P450"/>
    <property type="match status" value="1"/>
</dbReference>
<dbReference type="InterPro" id="IPR036396">
    <property type="entry name" value="Cyt_P450_sf"/>
</dbReference>
<evidence type="ECO:0000313" key="3">
    <source>
        <dbReference type="EMBL" id="WNG45762.1"/>
    </source>
</evidence>
<keyword evidence="2" id="KW-0349">Heme</keyword>
<dbReference type="EMBL" id="CP043494">
    <property type="protein sequence ID" value="WNG45762.1"/>
    <property type="molecule type" value="Genomic_DNA"/>
</dbReference>
<keyword evidence="4" id="KW-1185">Reference proteome</keyword>
<keyword evidence="2" id="KW-0560">Oxidoreductase</keyword>
<name>A0ABY9WSI6_9BACT</name>
<dbReference type="PANTHER" id="PTHR46696:SF1">
    <property type="entry name" value="CYTOCHROME P450 YJIB-RELATED"/>
    <property type="match status" value="1"/>
</dbReference>
<keyword evidence="2" id="KW-0408">Iron</keyword>
<evidence type="ECO:0000256" key="1">
    <source>
        <dbReference type="ARBA" id="ARBA00010617"/>
    </source>
</evidence>
<comment type="similarity">
    <text evidence="1 2">Belongs to the cytochrome P450 family.</text>
</comment>
<dbReference type="InterPro" id="IPR017972">
    <property type="entry name" value="Cyt_P450_CS"/>
</dbReference>
<dbReference type="Gene3D" id="1.10.630.10">
    <property type="entry name" value="Cytochrome P450"/>
    <property type="match status" value="1"/>
</dbReference>
<dbReference type="InterPro" id="IPR002397">
    <property type="entry name" value="Cyt_P450_B"/>
</dbReference>
<dbReference type="CDD" id="cd20625">
    <property type="entry name" value="CYP164-like"/>
    <property type="match status" value="1"/>
</dbReference>
<gene>
    <name evidence="3" type="ORF">F0U60_17830</name>
</gene>
<sequence>MEASNTGGTDLERFNPFLPEFIDNPYSFYERYRARDPVHWGLPQSPGRPGCWYLFKYEDVSALLRDRRFVRRWPPAPKIPPEARPQPQSLFQEVCDRWLFSLDPPDHSRLRSLVNKAFSPRIVVELRPRIQELANGLLDRLGDSFDLVNDYAFPLSFTVIGDILGVRPEDTQDFRAWSMAVGDGINLRQGSEGLERANQGTQALLSYFRDRVAERRRQPRADLISSLIDARDAGEKLSEEELLAQCIQLIFAGHETTVNHIGNGMLALLQHPEQLALLRRCPELIDNAVNELLRFDSPVQTTAARKPMEDLELGGKLIRAGEPVIAFVGSANRDPAVFPEPDRLDITRSGAPHLAFGTGIHTCLAASLGRTEGAIALETLVRRRPGLRLTGEPLAWRPHAVLRGLPELRVHS</sequence>
<accession>A0ABY9WSI6</accession>
<keyword evidence="2" id="KW-0479">Metal-binding</keyword>
<protein>
    <submittedName>
        <fullName evidence="3">Cytochrome P450</fullName>
    </submittedName>
</protein>
<organism evidence="3 4">
    <name type="scientific">Archangium minus</name>
    <dbReference type="NCBI Taxonomy" id="83450"/>
    <lineage>
        <taxon>Bacteria</taxon>
        <taxon>Pseudomonadati</taxon>
        <taxon>Myxococcota</taxon>
        <taxon>Myxococcia</taxon>
        <taxon>Myxococcales</taxon>
        <taxon>Cystobacterineae</taxon>
        <taxon>Archangiaceae</taxon>
        <taxon>Archangium</taxon>
    </lineage>
</organism>
<dbReference type="Proteomes" id="UP001611383">
    <property type="component" value="Chromosome"/>
</dbReference>
<dbReference type="InterPro" id="IPR001128">
    <property type="entry name" value="Cyt_P450"/>
</dbReference>
<dbReference type="PANTHER" id="PTHR46696">
    <property type="entry name" value="P450, PUTATIVE (EUROFUNG)-RELATED"/>
    <property type="match status" value="1"/>
</dbReference>
<dbReference type="PROSITE" id="PS00086">
    <property type="entry name" value="CYTOCHROME_P450"/>
    <property type="match status" value="1"/>
</dbReference>
<keyword evidence="2" id="KW-0503">Monooxygenase</keyword>
<evidence type="ECO:0000256" key="2">
    <source>
        <dbReference type="RuleBase" id="RU000461"/>
    </source>
</evidence>
<dbReference type="PRINTS" id="PR00359">
    <property type="entry name" value="BP450"/>
</dbReference>
<proteinExistence type="inferred from homology"/>
<dbReference type="Pfam" id="PF00067">
    <property type="entry name" value="p450"/>
    <property type="match status" value="2"/>
</dbReference>
<dbReference type="RefSeq" id="WP_395821238.1">
    <property type="nucleotide sequence ID" value="NZ_CP043494.1"/>
</dbReference>